<comment type="caution">
    <text evidence="3">The sequence shown here is derived from an EMBL/GenBank/DDBJ whole genome shotgun (WGS) entry which is preliminary data.</text>
</comment>
<feature type="compositionally biased region" description="Polar residues" evidence="1">
    <location>
        <begin position="695"/>
        <end position="717"/>
    </location>
</feature>
<feature type="compositionally biased region" description="Basic and acidic residues" evidence="1">
    <location>
        <begin position="683"/>
        <end position="694"/>
    </location>
</feature>
<dbReference type="EMBL" id="CASHTH010002265">
    <property type="protein sequence ID" value="CAI8027236.1"/>
    <property type="molecule type" value="Genomic_DNA"/>
</dbReference>
<feature type="region of interest" description="Disordered" evidence="1">
    <location>
        <begin position="590"/>
        <end position="645"/>
    </location>
</feature>
<sequence>MAEFPACAQTMVGNNIGACFLQLTGAAITVRFTQTNDTASWPYNCIRQFRADEDTKQFSFFSGRRGPYGVAEYKFDMTEKMLLALQDALTQFTGAQFGLGQISTPGTGIGNIGGWTGGNGVGVLPPDSTRSPRRDPLPQIPGTPPSNQELHAGYSTHRAHFQQIHSASDVFATLPNPRNRQESLSSSVGRPLVPAPYDSQTMDARRRRGAPSINTKYTYHEVVGNFPQPAGLSAGSAVAVLSGMGRKMSHGDEVFGSRTMQSPVRNARLVRQYTAPTHRTRNIFEETDSPAQSGVFSPPPSESAEDGSSDLDFGLLRRSSPQVDRKNTTRRGRISPNSPHDDVYSVPRPSGSTSSPPLIPPNTSTDTLYQVPRPNSVDHLSQESAEIPASFAISPTQKDNVYSVPKPGSDLYSAPRPQRQMSRDEIPTTPDVGGSVIYNVPSSRPLPIQQQQQPVHPQMVRPPESGQELYNTPRAVALNGHDHQIHTLASTHQIPTNTPQTPQNGHELYNVPRSALESTRQEEDEALYKVPRSLEAPPDLYNVPKPSQTRSSYDTLREVQNSADYRANKAGSIPTSATPVHQQNIIRQPIPTPEQETYSVPRPANPPSPVGGRRGDTANGRKYPYDYVDHRIPRGDNRGVLKSSRSLESLVRNRVTLSPDSTLSSQPHGLAQRTPSPRSLNHKYIEIDVDEFRETSPSSPSSTGKRFHLQPQQQRQENVYAEISESESSARRRGSHPESTGPQQVNGGPAYTAVNNTPLPTQQSRVYVPQQSNGNSLNVSKEARALHEEGYELVLPADEAARNRTLQQQKQATLPMNIHRTQSVSTSFSRNTHHLANGGHPHVGGDTSFSKFSTSGPQNNGTGTDEYVIVNRRDMNLPPTQPRDIPVPLLHDSGFSESQGLNTGTPSRILFEDEYEVMSQSRGTQ</sequence>
<feature type="region of interest" description="Disordered" evidence="1">
    <location>
        <begin position="173"/>
        <end position="207"/>
    </location>
</feature>
<evidence type="ECO:0000259" key="2">
    <source>
        <dbReference type="Pfam" id="PF02174"/>
    </source>
</evidence>
<dbReference type="Pfam" id="PF02174">
    <property type="entry name" value="IRS"/>
    <property type="match status" value="1"/>
</dbReference>
<feature type="region of interest" description="Disordered" evidence="1">
    <location>
        <begin position="877"/>
        <end position="907"/>
    </location>
</feature>
<reference evidence="3" key="1">
    <citation type="submission" date="2023-03" db="EMBL/GenBank/DDBJ databases">
        <authorList>
            <person name="Steffen K."/>
            <person name="Cardenas P."/>
        </authorList>
    </citation>
    <scope>NUCLEOTIDE SEQUENCE</scope>
</reference>
<dbReference type="Proteomes" id="UP001174909">
    <property type="component" value="Unassembled WGS sequence"/>
</dbReference>
<dbReference type="Gene3D" id="2.30.29.30">
    <property type="entry name" value="Pleckstrin-homology domain (PH domain)/Phosphotyrosine-binding domain (PTB)"/>
    <property type="match status" value="1"/>
</dbReference>
<evidence type="ECO:0000256" key="1">
    <source>
        <dbReference type="SAM" id="MobiDB-lite"/>
    </source>
</evidence>
<dbReference type="InterPro" id="IPR011993">
    <property type="entry name" value="PH-like_dom_sf"/>
</dbReference>
<feature type="compositionally biased region" description="Polar residues" evidence="1">
    <location>
        <begin position="895"/>
        <end position="906"/>
    </location>
</feature>
<feature type="region of interest" description="Disordered" evidence="1">
    <location>
        <begin position="266"/>
        <end position="383"/>
    </location>
</feature>
<evidence type="ECO:0000313" key="3">
    <source>
        <dbReference type="EMBL" id="CAI8027236.1"/>
    </source>
</evidence>
<proteinExistence type="predicted"/>
<feature type="compositionally biased region" description="Basic and acidic residues" evidence="1">
    <location>
        <begin position="623"/>
        <end position="639"/>
    </location>
</feature>
<feature type="compositionally biased region" description="Polar residues" evidence="1">
    <location>
        <begin position="350"/>
        <end position="368"/>
    </location>
</feature>
<organism evidence="3 4">
    <name type="scientific">Geodia barretti</name>
    <name type="common">Barrett's horny sponge</name>
    <dbReference type="NCBI Taxonomy" id="519541"/>
    <lineage>
        <taxon>Eukaryota</taxon>
        <taxon>Metazoa</taxon>
        <taxon>Porifera</taxon>
        <taxon>Demospongiae</taxon>
        <taxon>Heteroscleromorpha</taxon>
        <taxon>Tetractinellida</taxon>
        <taxon>Astrophorina</taxon>
        <taxon>Geodiidae</taxon>
        <taxon>Geodia</taxon>
    </lineage>
</organism>
<name>A0AA35WSB6_GEOBA</name>
<feature type="region of interest" description="Disordered" evidence="1">
    <location>
        <begin position="119"/>
        <end position="151"/>
    </location>
</feature>
<accession>A0AA35WSB6</accession>
<feature type="compositionally biased region" description="Polar residues" evidence="1">
    <location>
        <begin position="658"/>
        <end position="679"/>
    </location>
</feature>
<feature type="domain" description="IRS-type PTB" evidence="2">
    <location>
        <begin position="14"/>
        <end position="78"/>
    </location>
</feature>
<gene>
    <name evidence="3" type="ORF">GBAR_LOCUS15588</name>
</gene>
<protein>
    <recommendedName>
        <fullName evidence="2">IRS-type PTB domain-containing protein</fullName>
    </recommendedName>
</protein>
<feature type="compositionally biased region" description="Polar residues" evidence="1">
    <location>
        <begin position="176"/>
        <end position="188"/>
    </location>
</feature>
<feature type="region of interest" description="Disordered" evidence="1">
    <location>
        <begin position="658"/>
        <end position="757"/>
    </location>
</feature>
<keyword evidence="4" id="KW-1185">Reference proteome</keyword>
<feature type="region of interest" description="Disordered" evidence="1">
    <location>
        <begin position="398"/>
        <end position="432"/>
    </location>
</feature>
<dbReference type="SUPFAM" id="SSF50729">
    <property type="entry name" value="PH domain-like"/>
    <property type="match status" value="1"/>
</dbReference>
<dbReference type="AlphaFoldDB" id="A0AA35WSB6"/>
<dbReference type="InterPro" id="IPR002404">
    <property type="entry name" value="IRS_PTB"/>
</dbReference>
<feature type="compositionally biased region" description="Polar residues" evidence="1">
    <location>
        <begin position="737"/>
        <end position="746"/>
    </location>
</feature>
<evidence type="ECO:0000313" key="4">
    <source>
        <dbReference type="Proteomes" id="UP001174909"/>
    </source>
</evidence>